<accession>A0AA37V2G5</accession>
<keyword evidence="3" id="KW-1185">Reference proteome</keyword>
<sequence>MRVNRRMRIRHEFVEYVPRSLEEGVLYISIPFATAVHCCCCGCGEEVVTPISPTDWSLTFDGETVSLNPSIGNWSFACESHYWIRRNGVQWAESWTAGQIAEGRMRHRAHKESQARAERPVQDVRRGNANGSANRTLLQRIRSWLSRRRDG</sequence>
<feature type="compositionally biased region" description="Basic and acidic residues" evidence="1">
    <location>
        <begin position="111"/>
        <end position="126"/>
    </location>
</feature>
<dbReference type="EMBL" id="BRXS01000007">
    <property type="protein sequence ID" value="GLC27775.1"/>
    <property type="molecule type" value="Genomic_DNA"/>
</dbReference>
<proteinExistence type="predicted"/>
<protein>
    <submittedName>
        <fullName evidence="2">Uncharacterized protein</fullName>
    </submittedName>
</protein>
<dbReference type="Pfam" id="PF20137">
    <property type="entry name" value="BubE"/>
    <property type="match status" value="1"/>
</dbReference>
<dbReference type="RefSeq" id="WP_425607527.1">
    <property type="nucleotide sequence ID" value="NZ_BRXS01000007.1"/>
</dbReference>
<gene>
    <name evidence="2" type="ORF">rosag_42880</name>
</gene>
<organism evidence="2 3">
    <name type="scientific">Roseisolibacter agri</name>
    <dbReference type="NCBI Taxonomy" id="2014610"/>
    <lineage>
        <taxon>Bacteria</taxon>
        <taxon>Pseudomonadati</taxon>
        <taxon>Gemmatimonadota</taxon>
        <taxon>Gemmatimonadia</taxon>
        <taxon>Gemmatimonadales</taxon>
        <taxon>Gemmatimonadaceae</taxon>
        <taxon>Roseisolibacter</taxon>
    </lineage>
</organism>
<evidence type="ECO:0000313" key="3">
    <source>
        <dbReference type="Proteomes" id="UP001161325"/>
    </source>
</evidence>
<evidence type="ECO:0000313" key="2">
    <source>
        <dbReference type="EMBL" id="GLC27775.1"/>
    </source>
</evidence>
<name>A0AA37V2G5_9BACT</name>
<comment type="caution">
    <text evidence="2">The sequence shown here is derived from an EMBL/GenBank/DDBJ whole genome shotgun (WGS) entry which is preliminary data.</text>
</comment>
<dbReference type="AlphaFoldDB" id="A0AA37V2G5"/>
<dbReference type="Proteomes" id="UP001161325">
    <property type="component" value="Unassembled WGS sequence"/>
</dbReference>
<reference evidence="2" key="1">
    <citation type="submission" date="2022-08" db="EMBL/GenBank/DDBJ databases">
        <title>Draft genome sequencing of Roseisolibacter agri AW1220.</title>
        <authorList>
            <person name="Tobiishi Y."/>
            <person name="Tonouchi A."/>
        </authorList>
    </citation>
    <scope>NUCLEOTIDE SEQUENCE</scope>
    <source>
        <strain evidence="2">AW1220</strain>
    </source>
</reference>
<feature type="region of interest" description="Disordered" evidence="1">
    <location>
        <begin position="106"/>
        <end position="129"/>
    </location>
</feature>
<dbReference type="InterPro" id="IPR045384">
    <property type="entry name" value="DUF6527"/>
</dbReference>
<evidence type="ECO:0000256" key="1">
    <source>
        <dbReference type="SAM" id="MobiDB-lite"/>
    </source>
</evidence>